<evidence type="ECO:0000313" key="9">
    <source>
        <dbReference type="EMBL" id="PHJ25544.1"/>
    </source>
</evidence>
<feature type="transmembrane region" description="Helical" evidence="8">
    <location>
        <begin position="1720"/>
        <end position="1742"/>
    </location>
</feature>
<dbReference type="VEuPathDB" id="ToxoDB:CSUI_000602"/>
<feature type="transmembrane region" description="Helical" evidence="8">
    <location>
        <begin position="1102"/>
        <end position="1120"/>
    </location>
</feature>
<feature type="compositionally biased region" description="Low complexity" evidence="7">
    <location>
        <begin position="57"/>
        <end position="93"/>
    </location>
</feature>
<reference evidence="9 10" key="1">
    <citation type="journal article" date="2017" name="Int. J. Parasitol.">
        <title>The genome of the protozoan parasite Cystoisospora suis and a reverse vaccinology approach to identify vaccine candidates.</title>
        <authorList>
            <person name="Palmieri N."/>
            <person name="Shrestha A."/>
            <person name="Ruttkowski B."/>
            <person name="Beck T."/>
            <person name="Vogl C."/>
            <person name="Tomley F."/>
            <person name="Blake D.P."/>
            <person name="Joachim A."/>
        </authorList>
    </citation>
    <scope>NUCLEOTIDE SEQUENCE [LARGE SCALE GENOMIC DNA]</scope>
    <source>
        <strain evidence="9 10">Wien I</strain>
    </source>
</reference>
<dbReference type="GO" id="GO:0022857">
    <property type="term" value="F:transmembrane transporter activity"/>
    <property type="evidence" value="ECO:0007669"/>
    <property type="project" value="TreeGrafter"/>
</dbReference>
<keyword evidence="3 8" id="KW-0812">Transmembrane</keyword>
<comment type="caution">
    <text evidence="9">The sequence shown here is derived from an EMBL/GenBank/DDBJ whole genome shotgun (WGS) entry which is preliminary data.</text>
</comment>
<feature type="compositionally biased region" description="Basic and acidic residues" evidence="7">
    <location>
        <begin position="159"/>
        <end position="169"/>
    </location>
</feature>
<evidence type="ECO:0000256" key="2">
    <source>
        <dbReference type="ARBA" id="ARBA00022448"/>
    </source>
</evidence>
<evidence type="ECO:0000256" key="8">
    <source>
        <dbReference type="SAM" id="Phobius"/>
    </source>
</evidence>
<protein>
    <submittedName>
        <fullName evidence="9">Uaa transporter family protein</fullName>
    </submittedName>
</protein>
<dbReference type="InterPro" id="IPR013657">
    <property type="entry name" value="SCL35B1-4/HUT1"/>
</dbReference>
<evidence type="ECO:0000256" key="6">
    <source>
        <dbReference type="SAM" id="Coils"/>
    </source>
</evidence>
<feature type="compositionally biased region" description="Low complexity" evidence="7">
    <location>
        <begin position="193"/>
        <end position="212"/>
    </location>
</feature>
<dbReference type="GeneID" id="94424047"/>
<dbReference type="PANTHER" id="PTHR10778">
    <property type="entry name" value="SOLUTE CARRIER FAMILY 35 MEMBER B"/>
    <property type="match status" value="1"/>
</dbReference>
<organism evidence="9 10">
    <name type="scientific">Cystoisospora suis</name>
    <dbReference type="NCBI Taxonomy" id="483139"/>
    <lineage>
        <taxon>Eukaryota</taxon>
        <taxon>Sar</taxon>
        <taxon>Alveolata</taxon>
        <taxon>Apicomplexa</taxon>
        <taxon>Conoidasida</taxon>
        <taxon>Coccidia</taxon>
        <taxon>Eucoccidiorida</taxon>
        <taxon>Eimeriorina</taxon>
        <taxon>Sarcocystidae</taxon>
        <taxon>Cystoisospora</taxon>
    </lineage>
</organism>
<feature type="region of interest" description="Disordered" evidence="7">
    <location>
        <begin position="587"/>
        <end position="661"/>
    </location>
</feature>
<keyword evidence="2" id="KW-0813">Transport</keyword>
<feature type="region of interest" description="Disordered" evidence="7">
    <location>
        <begin position="731"/>
        <end position="954"/>
    </location>
</feature>
<feature type="transmembrane region" description="Helical" evidence="8">
    <location>
        <begin position="1337"/>
        <end position="1356"/>
    </location>
</feature>
<dbReference type="RefSeq" id="XP_067927190.1">
    <property type="nucleotide sequence ID" value="XM_068060836.1"/>
</dbReference>
<feature type="region of interest" description="Disordered" evidence="7">
    <location>
        <begin position="52"/>
        <end position="140"/>
    </location>
</feature>
<feature type="region of interest" description="Disordered" evidence="7">
    <location>
        <begin position="1021"/>
        <end position="1050"/>
    </location>
</feature>
<dbReference type="GO" id="GO:0000139">
    <property type="term" value="C:Golgi membrane"/>
    <property type="evidence" value="ECO:0007669"/>
    <property type="project" value="TreeGrafter"/>
</dbReference>
<feature type="compositionally biased region" description="Basic and acidic residues" evidence="7">
    <location>
        <begin position="587"/>
        <end position="597"/>
    </location>
</feature>
<feature type="region of interest" description="Disordered" evidence="7">
    <location>
        <begin position="159"/>
        <end position="231"/>
    </location>
</feature>
<comment type="subcellular location">
    <subcellularLocation>
        <location evidence="1">Membrane</location>
        <topology evidence="1">Multi-pass membrane protein</topology>
    </subcellularLocation>
</comment>
<evidence type="ECO:0000256" key="1">
    <source>
        <dbReference type="ARBA" id="ARBA00004141"/>
    </source>
</evidence>
<keyword evidence="10" id="KW-1185">Reference proteome</keyword>
<dbReference type="EMBL" id="MIGC01000226">
    <property type="protein sequence ID" value="PHJ25544.1"/>
    <property type="molecule type" value="Genomic_DNA"/>
</dbReference>
<accession>A0A2C6LFX0</accession>
<feature type="non-terminal residue" evidence="9">
    <location>
        <position position="1766"/>
    </location>
</feature>
<feature type="compositionally biased region" description="Acidic residues" evidence="7">
    <location>
        <begin position="598"/>
        <end position="611"/>
    </location>
</feature>
<keyword evidence="5 8" id="KW-0472">Membrane</keyword>
<feature type="compositionally biased region" description="Basic and acidic residues" evidence="7">
    <location>
        <begin position="638"/>
        <end position="661"/>
    </location>
</feature>
<feature type="compositionally biased region" description="Basic and acidic residues" evidence="7">
    <location>
        <begin position="1031"/>
        <end position="1040"/>
    </location>
</feature>
<evidence type="ECO:0000256" key="5">
    <source>
        <dbReference type="ARBA" id="ARBA00023136"/>
    </source>
</evidence>
<evidence type="ECO:0000256" key="4">
    <source>
        <dbReference type="ARBA" id="ARBA00022989"/>
    </source>
</evidence>
<evidence type="ECO:0000256" key="7">
    <source>
        <dbReference type="SAM" id="MobiDB-lite"/>
    </source>
</evidence>
<feature type="compositionally biased region" description="Basic and acidic residues" evidence="7">
    <location>
        <begin position="617"/>
        <end position="629"/>
    </location>
</feature>
<feature type="region of interest" description="Disordered" evidence="7">
    <location>
        <begin position="1562"/>
        <end position="1588"/>
    </location>
</feature>
<feature type="transmembrane region" description="Helical" evidence="8">
    <location>
        <begin position="1688"/>
        <end position="1713"/>
    </location>
</feature>
<feature type="transmembrane region" description="Helical" evidence="8">
    <location>
        <begin position="1660"/>
        <end position="1682"/>
    </location>
</feature>
<keyword evidence="4 8" id="KW-1133">Transmembrane helix</keyword>
<feature type="compositionally biased region" description="Basic and acidic residues" evidence="7">
    <location>
        <begin position="116"/>
        <end position="140"/>
    </location>
</feature>
<evidence type="ECO:0000313" key="10">
    <source>
        <dbReference type="Proteomes" id="UP000221165"/>
    </source>
</evidence>
<feature type="compositionally biased region" description="Low complexity" evidence="7">
    <location>
        <begin position="838"/>
        <end position="849"/>
    </location>
</feature>
<proteinExistence type="predicted"/>
<feature type="coiled-coil region" evidence="6">
    <location>
        <begin position="963"/>
        <end position="990"/>
    </location>
</feature>
<dbReference type="GO" id="GO:0005789">
    <property type="term" value="C:endoplasmic reticulum membrane"/>
    <property type="evidence" value="ECO:0007669"/>
    <property type="project" value="TreeGrafter"/>
</dbReference>
<name>A0A2C6LFX0_9APIC</name>
<feature type="compositionally biased region" description="Polar residues" evidence="7">
    <location>
        <begin position="867"/>
        <end position="877"/>
    </location>
</feature>
<dbReference type="Proteomes" id="UP000221165">
    <property type="component" value="Unassembled WGS sequence"/>
</dbReference>
<keyword evidence="6" id="KW-0175">Coiled coil</keyword>
<feature type="transmembrane region" description="Helical" evidence="8">
    <location>
        <begin position="12"/>
        <end position="36"/>
    </location>
</feature>
<gene>
    <name evidence="9" type="ORF">CSUI_000602</name>
</gene>
<evidence type="ECO:0000256" key="3">
    <source>
        <dbReference type="ARBA" id="ARBA00022692"/>
    </source>
</evidence>
<feature type="compositionally biased region" description="Low complexity" evidence="7">
    <location>
        <begin position="760"/>
        <end position="811"/>
    </location>
</feature>
<sequence>MAQVGRRRRASLFFFSSLSYLASLAVYGGMFFPYLFAGLAQRRLYRHFNSHPHQHHLSSSSSSSSSLLPLSSSSSRSASSSTPSFSSGLSLLPSPSPLPESRDLEDEVKNASPPKQMDEKIAEERDVSHVLKEEKKKENEGNVPLLSKLDVREDSLLSGREKGKDVVYEEDKEEDQFLEQPTLHDTHSRYNASSSSPFSSSSFSSSSSVSPPINNRLGEAEENLSKPSSSSRPNYTLTIMVFSCLSGMCLSFSCLVLLHLFSSSPSSSSQSLVEEEEELSTDPEKPFSLHASWKEKKQDKKSLRGAFLLVSGDLYTKYFKSFFFLHIKQEDVKTPSYNFCLHSLPSRIFHKMSLIISKFPERSSSLLLKRERRGEKEENFSLIDGERVDMRYVRKKSGEKRREEEERRRSLRDIMKIALRQLFPPFSYSSWIEPCASSSYSVRKGDEENALHRKDRRESRSKKRKIERCLSSCLSTLQAGCCLSSLRLIAFLRNEKVAQRLSLVDRWQDERREEKREKKKKQKKKKLFLQMVFCRNSLLSFQGVCSACTSMIKTVLSLFEKEPYDEGLEENRRRSSRRKIYGSEIERNREEKEREGERDVEEEDEKEESEEGLSSPRSEENSQKDEEIKMKKKKKRFSPQEREGNEKKREEVTYSKEQAEEVRREMKDSLIEMRELSSLEAFREEREDDAFLPFHSEEYFTERNNFERYKEKKEEEENVVVIDVELIENGVSSDEEKRKKGKQREKKIMNGSKDLLIEGSSSSFSSLLSPSCPSSPSIFLSDTPSTSTATAVPSSSTSFSSVSSFVLSLGQQEEEEEEGEERNLQLSSRQPHLHDFHSSPFSSSSPSLFAPYTTNEHYGGSAKPLSHPTSINISRQAPPSSSSDGSPDEEEEERKKAHAGRDERHLEGIEPASVLSSPCDENTKGENEESLDEEEKCKNRDSLSTQNLGIERGEEEELKTVDVVDEISRIEEFYQEVEKKEEEEDRKASKKDDFSGVQIHLPSSLLSSPSHNFSMKEFPDGSYAEEEEEEKEKMNERTQEFEEEEREDRCRIDRDDGSEKVCMKREEWREVQREIVYVSFLSFIAKAISFHSLTVIDLTTLAVVKCAKPAAVLLLSAFIGGRRVKKMEAIEVLWICLSVYFFNLSSMSSSSPSSSSLSSSSSSSLLYSQQESYMNATSSSSFLHEDLRKKLGESHPTKESFFSPSLLFQNRTSTHDKSVDPGGDDERGSSSSLFSNCSSFVFASSSSSPNADLLHPRYRDVNESVSSVEVHARRMRGEKGIGERKDAKEEEEEERRVLVLKVLGVFVLCSSLILDSIASSRQDQILLRKFNLSSYEIMFMTSFYGFLLSLFFCGVVERFSGFSCIRDSLSLHSLHPSPSSSVPSSPSSNSLNELPGRSVNDTMIPLQLPSSSLSFSGVHTPQTVPPTSLVHSVTADRYLNKFIPLTTSERNSSSSHLSFSDRESSYQKETFQTSTESFSAFSHPSQEKFLSPFNFYTDFNTPSPSSFSFSLFSFFISSVVFFPLEILSKLFFSLLPQLSISSFFPLSKSFFFLPSFHDLSSHSSSSSSLPSRSTTPAPSLTSSLDEDPPVSLRSFSSLPFLLLSPIFSKDDIMKKMASEEKIQFTDSSLSSLSSFQGRDQSGSPLVFSSQASSLFPMKSVVFSSFWSCSLPSFSSFSFFSIFSSFSSSFFNTPLGCLLLVSVGGSICQLCGILCMKITSAVYVSILTTVRRVLLVLVSIVFVQEGEEQASLPLLARVSVVSISLAG</sequence>
<feature type="transmembrane region" description="Helical" evidence="8">
    <location>
        <begin position="1298"/>
        <end position="1317"/>
    </location>
</feature>
<feature type="compositionally biased region" description="Basic and acidic residues" evidence="7">
    <location>
        <begin position="893"/>
        <end position="908"/>
    </location>
</feature>